<feature type="signal peptide" evidence="2">
    <location>
        <begin position="1"/>
        <end position="21"/>
    </location>
</feature>
<protein>
    <submittedName>
        <fullName evidence="3">Uncharacterized protein</fullName>
    </submittedName>
</protein>
<feature type="compositionally biased region" description="Polar residues" evidence="1">
    <location>
        <begin position="189"/>
        <end position="198"/>
    </location>
</feature>
<reference evidence="3 4" key="1">
    <citation type="journal article" date="2024" name="Front Chem Biol">
        <title>Unveiling the potential of Daldinia eschscholtzii MFLUCC 19-0629 through bioactivity and bioinformatics studies for enhanced sustainable agriculture production.</title>
        <authorList>
            <person name="Brooks S."/>
            <person name="Weaver J.A."/>
            <person name="Klomchit A."/>
            <person name="Alharthi S.A."/>
            <person name="Onlamun T."/>
            <person name="Nurani R."/>
            <person name="Vong T.K."/>
            <person name="Alberti F."/>
            <person name="Greco C."/>
        </authorList>
    </citation>
    <scope>NUCLEOTIDE SEQUENCE [LARGE SCALE GENOMIC DNA]</scope>
    <source>
        <strain evidence="3">MFLUCC 19-0629</strain>
    </source>
</reference>
<accession>A0AAX6MQ52</accession>
<feature type="compositionally biased region" description="Low complexity" evidence="1">
    <location>
        <begin position="199"/>
        <end position="227"/>
    </location>
</feature>
<feature type="compositionally biased region" description="Low complexity" evidence="1">
    <location>
        <begin position="124"/>
        <end position="140"/>
    </location>
</feature>
<evidence type="ECO:0000313" key="4">
    <source>
        <dbReference type="Proteomes" id="UP001369815"/>
    </source>
</evidence>
<comment type="caution">
    <text evidence="3">The sequence shown here is derived from an EMBL/GenBank/DDBJ whole genome shotgun (WGS) entry which is preliminary data.</text>
</comment>
<evidence type="ECO:0000256" key="2">
    <source>
        <dbReference type="SAM" id="SignalP"/>
    </source>
</evidence>
<dbReference type="EMBL" id="JBANMG010000004">
    <property type="protein sequence ID" value="KAK6954302.1"/>
    <property type="molecule type" value="Genomic_DNA"/>
</dbReference>
<feature type="chain" id="PRO_5043926547" evidence="2">
    <location>
        <begin position="22"/>
        <end position="289"/>
    </location>
</feature>
<evidence type="ECO:0000313" key="3">
    <source>
        <dbReference type="EMBL" id="KAK6954302.1"/>
    </source>
</evidence>
<keyword evidence="2" id="KW-0732">Signal</keyword>
<feature type="region of interest" description="Disordered" evidence="1">
    <location>
        <begin position="103"/>
        <end position="227"/>
    </location>
</feature>
<keyword evidence="4" id="KW-1185">Reference proteome</keyword>
<dbReference type="AlphaFoldDB" id="A0AAX6MQ52"/>
<proteinExistence type="predicted"/>
<gene>
    <name evidence="3" type="ORF">Daesc_004269</name>
</gene>
<organism evidence="3 4">
    <name type="scientific">Daldinia eschscholtzii</name>
    <dbReference type="NCBI Taxonomy" id="292717"/>
    <lineage>
        <taxon>Eukaryota</taxon>
        <taxon>Fungi</taxon>
        <taxon>Dikarya</taxon>
        <taxon>Ascomycota</taxon>
        <taxon>Pezizomycotina</taxon>
        <taxon>Sordariomycetes</taxon>
        <taxon>Xylariomycetidae</taxon>
        <taxon>Xylariales</taxon>
        <taxon>Hypoxylaceae</taxon>
        <taxon>Daldinia</taxon>
    </lineage>
</organism>
<evidence type="ECO:0000256" key="1">
    <source>
        <dbReference type="SAM" id="MobiDB-lite"/>
    </source>
</evidence>
<sequence length="289" mass="29483">MIVARWTFGAILAATAVSASTDELQFFARLLKRQDPGTPSYNCHDNCGQAIIQGRSSKDVCHDDIFLADYKACLQCAGPDNEDIWKYYGNTLTKNASPCGLSTSPLSGKQPDVGPAIPAGSAIATSASESPKSTASATETSKPESSETESPTSTEAPTETPTEVPTETPTETPTEAPTITESPTETPTVGSSTQEVTPTESATASSATESHSGHHTATVTESASVTSASYKETVTHAATGTGYESGHGKGTATTSSGFAVVTGGANTFSGSGVGFYGALAFGALYAVAQ</sequence>
<dbReference type="Proteomes" id="UP001369815">
    <property type="component" value="Unassembled WGS sequence"/>
</dbReference>
<feature type="compositionally biased region" description="Low complexity" evidence="1">
    <location>
        <begin position="148"/>
        <end position="188"/>
    </location>
</feature>
<name>A0AAX6MQ52_9PEZI</name>